<dbReference type="PANTHER" id="PTHR46116:SF18">
    <property type="entry name" value="UBIQUITIN-CONJUGATING ENZYME E2 38 ISOFORM X1"/>
    <property type="match status" value="1"/>
</dbReference>
<evidence type="ECO:0000256" key="1">
    <source>
        <dbReference type="ARBA" id="ARBA00022679"/>
    </source>
</evidence>
<dbReference type="InterPro" id="IPR016135">
    <property type="entry name" value="UBQ-conjugating_enzyme/RWD"/>
</dbReference>
<dbReference type="EMBL" id="JBBPBM010000052">
    <property type="protein sequence ID" value="KAK8519118.1"/>
    <property type="molecule type" value="Genomic_DNA"/>
</dbReference>
<dbReference type="SMART" id="SM00212">
    <property type="entry name" value="UBCc"/>
    <property type="match status" value="1"/>
</dbReference>
<proteinExistence type="predicted"/>
<dbReference type="Pfam" id="PF00179">
    <property type="entry name" value="UQ_con"/>
    <property type="match status" value="1"/>
</dbReference>
<feature type="domain" description="UBC core" evidence="4">
    <location>
        <begin position="250"/>
        <end position="410"/>
    </location>
</feature>
<evidence type="ECO:0000256" key="2">
    <source>
        <dbReference type="ARBA" id="ARBA00022786"/>
    </source>
</evidence>
<feature type="region of interest" description="Disordered" evidence="3">
    <location>
        <begin position="190"/>
        <end position="214"/>
    </location>
</feature>
<dbReference type="CDD" id="cd23837">
    <property type="entry name" value="UBCc_UBE2O"/>
    <property type="match status" value="1"/>
</dbReference>
<dbReference type="Proteomes" id="UP001472677">
    <property type="component" value="Unassembled WGS sequence"/>
</dbReference>
<dbReference type="PANTHER" id="PTHR46116">
    <property type="entry name" value="(E3-INDEPENDENT) E2 UBIQUITIN-CONJUGATING ENZYME"/>
    <property type="match status" value="1"/>
</dbReference>
<dbReference type="Gene3D" id="3.10.110.10">
    <property type="entry name" value="Ubiquitin Conjugating Enzyme"/>
    <property type="match status" value="1"/>
</dbReference>
<sequence length="508" mass="56561">MDLRVDDASISKRLKPNQILLSDAMDIEQVDHSTMVLIGSEKADMGSKGKAKICCDEKWEDNVKDASASEQGNSVSIAGSEDSNNPFKSSTLASINLNNINSSNSDLSYADDDDDEDCDDYGDDVSDYGDNDDFLYEDDYSIMQSHFDNVDLPPGVEASIPWLKNSASTGILPPSLGVPTAPFLDESKKAMETSTDSSVLPGESESDCKGGNEENGDMQRFLSFKHFDVVDDFSDHHYSNMNSSAAQPKEWAKQIQDEWKILEKDLPETIYVRVYEGRMGLLRAIIIGPAGTPYHDGLFVFDCFFPPNYPHEPPMVYYYSGGLRLNPNLYNCGKVCLSLLGTWHGQQNEMWIPGQSTMLQVLVSIQALILNDRPFFNEPGYESSYVGVEGEKRSGKYNEDVFVLSLKTMIYTLRKPPKSVFSLQHFEDFVTGHFRNRALDILVACQAYKEGARVGSVVLKDGVADPTKLVHGSSEEFKVTIPKMINVVAREFVKNGSRNCEQFQASRS</sequence>
<keyword evidence="2" id="KW-0833">Ubl conjugation pathway</keyword>
<organism evidence="5 6">
    <name type="scientific">Hibiscus sabdariffa</name>
    <name type="common">roselle</name>
    <dbReference type="NCBI Taxonomy" id="183260"/>
    <lineage>
        <taxon>Eukaryota</taxon>
        <taxon>Viridiplantae</taxon>
        <taxon>Streptophyta</taxon>
        <taxon>Embryophyta</taxon>
        <taxon>Tracheophyta</taxon>
        <taxon>Spermatophyta</taxon>
        <taxon>Magnoliopsida</taxon>
        <taxon>eudicotyledons</taxon>
        <taxon>Gunneridae</taxon>
        <taxon>Pentapetalae</taxon>
        <taxon>rosids</taxon>
        <taxon>malvids</taxon>
        <taxon>Malvales</taxon>
        <taxon>Malvaceae</taxon>
        <taxon>Malvoideae</taxon>
        <taxon>Hibiscus</taxon>
    </lineage>
</organism>
<reference evidence="5 6" key="1">
    <citation type="journal article" date="2024" name="G3 (Bethesda)">
        <title>Genome assembly of Hibiscus sabdariffa L. provides insights into metabolisms of medicinal natural products.</title>
        <authorList>
            <person name="Kim T."/>
        </authorList>
    </citation>
    <scope>NUCLEOTIDE SEQUENCE [LARGE SCALE GENOMIC DNA]</scope>
    <source>
        <strain evidence="5">TK-2024</strain>
        <tissue evidence="5">Old leaves</tissue>
    </source>
</reference>
<dbReference type="SUPFAM" id="SSF54495">
    <property type="entry name" value="UBC-like"/>
    <property type="match status" value="1"/>
</dbReference>
<evidence type="ECO:0000256" key="3">
    <source>
        <dbReference type="SAM" id="MobiDB-lite"/>
    </source>
</evidence>
<feature type="compositionally biased region" description="Polar residues" evidence="3">
    <location>
        <begin position="68"/>
        <end position="86"/>
    </location>
</feature>
<evidence type="ECO:0000313" key="6">
    <source>
        <dbReference type="Proteomes" id="UP001472677"/>
    </source>
</evidence>
<feature type="region of interest" description="Disordered" evidence="3">
    <location>
        <begin position="63"/>
        <end position="86"/>
    </location>
</feature>
<evidence type="ECO:0000259" key="4">
    <source>
        <dbReference type="PROSITE" id="PS50127"/>
    </source>
</evidence>
<gene>
    <name evidence="5" type="ORF">V6N12_012346</name>
</gene>
<dbReference type="PROSITE" id="PS50127">
    <property type="entry name" value="UBC_2"/>
    <property type="match status" value="1"/>
</dbReference>
<name>A0ABR2CIJ3_9ROSI</name>
<dbReference type="InterPro" id="IPR000608">
    <property type="entry name" value="UBC"/>
</dbReference>
<keyword evidence="6" id="KW-1185">Reference proteome</keyword>
<comment type="caution">
    <text evidence="5">The sequence shown here is derived from an EMBL/GenBank/DDBJ whole genome shotgun (WGS) entry which is preliminary data.</text>
</comment>
<protein>
    <recommendedName>
        <fullName evidence="4">UBC core domain-containing protein</fullName>
    </recommendedName>
</protein>
<keyword evidence="1" id="KW-0808">Transferase</keyword>
<accession>A0ABR2CIJ3</accession>
<evidence type="ECO:0000313" key="5">
    <source>
        <dbReference type="EMBL" id="KAK8519118.1"/>
    </source>
</evidence>